<evidence type="ECO:0000256" key="2">
    <source>
        <dbReference type="ARBA" id="ARBA00001911"/>
    </source>
</evidence>
<dbReference type="NCBIfam" id="NF007956">
    <property type="entry name" value="PRK10675.1"/>
    <property type="match status" value="1"/>
</dbReference>
<comment type="pathway">
    <text evidence="8">Carbohydrate metabolism; galactose metabolism.</text>
</comment>
<dbReference type="Gene3D" id="3.40.50.720">
    <property type="entry name" value="NAD(P)-binding Rossmann-like Domain"/>
    <property type="match status" value="1"/>
</dbReference>
<dbReference type="InterPro" id="IPR036291">
    <property type="entry name" value="NAD(P)-bd_dom_sf"/>
</dbReference>
<feature type="domain" description="NAD(P)-binding" evidence="9">
    <location>
        <begin position="3"/>
        <end position="322"/>
    </location>
</feature>
<comment type="subunit">
    <text evidence="8">Homodimer.</text>
</comment>
<accession>A0ABW2V2Y4</accession>
<dbReference type="InterPro" id="IPR016040">
    <property type="entry name" value="NAD(P)-bd_dom"/>
</dbReference>
<dbReference type="PANTHER" id="PTHR43725">
    <property type="entry name" value="UDP-GLUCOSE 4-EPIMERASE"/>
    <property type="match status" value="1"/>
</dbReference>
<proteinExistence type="inferred from homology"/>
<keyword evidence="6 8" id="KW-0520">NAD</keyword>
<reference evidence="11" key="1">
    <citation type="journal article" date="2019" name="Int. J. Syst. Evol. Microbiol.">
        <title>The Global Catalogue of Microorganisms (GCM) 10K type strain sequencing project: providing services to taxonomists for standard genome sequencing and annotation.</title>
        <authorList>
            <consortium name="The Broad Institute Genomics Platform"/>
            <consortium name="The Broad Institute Genome Sequencing Center for Infectious Disease"/>
            <person name="Wu L."/>
            <person name="Ma J."/>
        </authorList>
    </citation>
    <scope>NUCLEOTIDE SEQUENCE [LARGE SCALE GENOMIC DNA]</scope>
    <source>
        <strain evidence="11">JCM 18657</strain>
    </source>
</reference>
<keyword evidence="11" id="KW-1185">Reference proteome</keyword>
<comment type="caution">
    <text evidence="10">The sequence shown here is derived from an EMBL/GenBank/DDBJ whole genome shotgun (WGS) entry which is preliminary data.</text>
</comment>
<dbReference type="CDD" id="cd05247">
    <property type="entry name" value="UDP_G4E_1_SDR_e"/>
    <property type="match status" value="1"/>
</dbReference>
<evidence type="ECO:0000256" key="5">
    <source>
        <dbReference type="ARBA" id="ARBA00018569"/>
    </source>
</evidence>
<dbReference type="NCBIfam" id="TIGR01179">
    <property type="entry name" value="galE"/>
    <property type="match status" value="1"/>
</dbReference>
<dbReference type="InterPro" id="IPR005886">
    <property type="entry name" value="UDP_G4E"/>
</dbReference>
<dbReference type="Pfam" id="PF16363">
    <property type="entry name" value="GDP_Man_Dehyd"/>
    <property type="match status" value="1"/>
</dbReference>
<keyword evidence="7 8" id="KW-0413">Isomerase</keyword>
<sequence length="339" mass="37752">MILVTGGAGYIGSHTCVELLQAGYDVIVLDNFVNSRRETIDRVQEITGRIVRCAELDLMDKDSLEALFSSNPIKAVMHFAGLKAVGESVGNPLLYYANNVTGTLNLLEVMEKFGVHKLVFSSSATVYGVPEKTPITEDFPLRAINPYGKTKLMIEEILRDLWTAKPEWSIALLRYFNPVGSHPSGRIGENPVGIPNNLMPYITRVAAGILEELQVFGQDYPTPDGTGVRDYIHVVDLSIGHLKALERVMNISGVEAFNLGTGRGYSVLELIRTFERVNGVRVPYRIVERRPGDVAISYADPTKARNVLGWYATRGIEEMCADSWRWQINLMEKNKVSNF</sequence>
<comment type="cofactor">
    <cofactor evidence="2 8">
        <name>NAD(+)</name>
        <dbReference type="ChEBI" id="CHEBI:57540"/>
    </cofactor>
</comment>
<comment type="similarity">
    <text evidence="3 8">Belongs to the NAD(P)-dependent epimerase/dehydratase family.</text>
</comment>
<evidence type="ECO:0000256" key="4">
    <source>
        <dbReference type="ARBA" id="ARBA00013189"/>
    </source>
</evidence>
<evidence type="ECO:0000313" key="10">
    <source>
        <dbReference type="EMBL" id="MFC7749150.1"/>
    </source>
</evidence>
<dbReference type="EC" id="5.1.3.2" evidence="4 8"/>
<evidence type="ECO:0000256" key="3">
    <source>
        <dbReference type="ARBA" id="ARBA00007637"/>
    </source>
</evidence>
<evidence type="ECO:0000256" key="1">
    <source>
        <dbReference type="ARBA" id="ARBA00000083"/>
    </source>
</evidence>
<comment type="catalytic activity">
    <reaction evidence="1 8">
        <text>UDP-alpha-D-glucose = UDP-alpha-D-galactose</text>
        <dbReference type="Rhea" id="RHEA:22168"/>
        <dbReference type="ChEBI" id="CHEBI:58885"/>
        <dbReference type="ChEBI" id="CHEBI:66914"/>
        <dbReference type="EC" id="5.1.3.2"/>
    </reaction>
</comment>
<dbReference type="Proteomes" id="UP001596528">
    <property type="component" value="Unassembled WGS sequence"/>
</dbReference>
<dbReference type="GO" id="GO:0003978">
    <property type="term" value="F:UDP-glucose 4-epimerase activity"/>
    <property type="evidence" value="ECO:0007669"/>
    <property type="project" value="UniProtKB-EC"/>
</dbReference>
<dbReference type="SUPFAM" id="SSF51735">
    <property type="entry name" value="NAD(P)-binding Rossmann-fold domains"/>
    <property type="match status" value="1"/>
</dbReference>
<evidence type="ECO:0000256" key="6">
    <source>
        <dbReference type="ARBA" id="ARBA00023027"/>
    </source>
</evidence>
<evidence type="ECO:0000313" key="11">
    <source>
        <dbReference type="Proteomes" id="UP001596528"/>
    </source>
</evidence>
<dbReference type="EMBL" id="JBHTGQ010000010">
    <property type="protein sequence ID" value="MFC7749150.1"/>
    <property type="molecule type" value="Genomic_DNA"/>
</dbReference>
<name>A0ABW2V2Y4_9BACL</name>
<dbReference type="PANTHER" id="PTHR43725:SF47">
    <property type="entry name" value="UDP-GLUCOSE 4-EPIMERASE"/>
    <property type="match status" value="1"/>
</dbReference>
<protein>
    <recommendedName>
        <fullName evidence="5 8">UDP-glucose 4-epimerase</fullName>
        <ecNumber evidence="4 8">5.1.3.2</ecNumber>
    </recommendedName>
</protein>
<keyword evidence="8" id="KW-0119">Carbohydrate metabolism</keyword>
<organism evidence="10 11">
    <name type="scientific">Paenibacillus thermoaerophilus</name>
    <dbReference type="NCBI Taxonomy" id="1215385"/>
    <lineage>
        <taxon>Bacteria</taxon>
        <taxon>Bacillati</taxon>
        <taxon>Bacillota</taxon>
        <taxon>Bacilli</taxon>
        <taxon>Bacillales</taxon>
        <taxon>Paenibacillaceae</taxon>
        <taxon>Paenibacillus</taxon>
    </lineage>
</organism>
<gene>
    <name evidence="10" type="primary">galE</name>
    <name evidence="10" type="ORF">ACFQWB_04215</name>
</gene>
<evidence type="ECO:0000259" key="9">
    <source>
        <dbReference type="Pfam" id="PF16363"/>
    </source>
</evidence>
<dbReference type="Gene3D" id="3.90.25.10">
    <property type="entry name" value="UDP-galactose 4-epimerase, domain 1"/>
    <property type="match status" value="1"/>
</dbReference>
<dbReference type="RefSeq" id="WP_138788936.1">
    <property type="nucleotide sequence ID" value="NZ_JBHTGQ010000010.1"/>
</dbReference>
<evidence type="ECO:0000256" key="7">
    <source>
        <dbReference type="ARBA" id="ARBA00023235"/>
    </source>
</evidence>
<evidence type="ECO:0000256" key="8">
    <source>
        <dbReference type="RuleBase" id="RU366046"/>
    </source>
</evidence>